<comment type="caution">
    <text evidence="1">The sequence shown here is derived from an EMBL/GenBank/DDBJ whole genome shotgun (WGS) entry which is preliminary data.</text>
</comment>
<sequence length="349" mass="38673">MLTMTSKQFQRDLIGPSVASDEHVPHFASVVMSNPPTIAETKESFNSLVDWVRSSSSTERAYEARGCAFLDSMRPPQSRLLARQIVRELCPSTDGSCAGFVDSISILLGSAFPKLGESALHLLDATLRLASDDDRIRVAESSLLSQVLPKFMHYDLTTSASVPMCLIRIVMTLLELSIETRKMSFAELSEEAVVGIDQTVFDNVLVPSAGFVLFLFRQRYSVSPREDFLLFAGLLSTLFQIAKSRASASTHAFPLPLSLLLTDCLVSLEPTSHIHSILLIISDSFRRWTNDAQEETKMQQGAFRRDAESERFEDIAESLRLLADVKLAIAVRKSCEMTLDHLGGNQGHE</sequence>
<evidence type="ECO:0000313" key="2">
    <source>
        <dbReference type="Proteomes" id="UP001281761"/>
    </source>
</evidence>
<proteinExistence type="predicted"/>
<gene>
    <name evidence="1" type="ORF">BLNAU_12334</name>
</gene>
<evidence type="ECO:0000313" key="1">
    <source>
        <dbReference type="EMBL" id="KAK2952685.1"/>
    </source>
</evidence>
<reference evidence="1 2" key="1">
    <citation type="journal article" date="2022" name="bioRxiv">
        <title>Genomics of Preaxostyla Flagellates Illuminates Evolutionary Transitions and the Path Towards Mitochondrial Loss.</title>
        <authorList>
            <person name="Novak L.V.F."/>
            <person name="Treitli S.C."/>
            <person name="Pyrih J."/>
            <person name="Halakuc P."/>
            <person name="Pipaliya S.V."/>
            <person name="Vacek V."/>
            <person name="Brzon O."/>
            <person name="Soukal P."/>
            <person name="Eme L."/>
            <person name="Dacks J.B."/>
            <person name="Karnkowska A."/>
            <person name="Elias M."/>
            <person name="Hampl V."/>
        </authorList>
    </citation>
    <scope>NUCLEOTIDE SEQUENCE [LARGE SCALE GENOMIC DNA]</scope>
    <source>
        <strain evidence="1">NAU3</strain>
        <tissue evidence="1">Gut</tissue>
    </source>
</reference>
<dbReference type="Proteomes" id="UP001281761">
    <property type="component" value="Unassembled WGS sequence"/>
</dbReference>
<protein>
    <submittedName>
        <fullName evidence="1">Uncharacterized protein</fullName>
    </submittedName>
</protein>
<name>A0ABQ9XMH0_9EUKA</name>
<dbReference type="EMBL" id="JARBJD010000100">
    <property type="protein sequence ID" value="KAK2952685.1"/>
    <property type="molecule type" value="Genomic_DNA"/>
</dbReference>
<organism evidence="1 2">
    <name type="scientific">Blattamonas nauphoetae</name>
    <dbReference type="NCBI Taxonomy" id="2049346"/>
    <lineage>
        <taxon>Eukaryota</taxon>
        <taxon>Metamonada</taxon>
        <taxon>Preaxostyla</taxon>
        <taxon>Oxymonadida</taxon>
        <taxon>Blattamonas</taxon>
    </lineage>
</organism>
<accession>A0ABQ9XMH0</accession>
<keyword evidence="2" id="KW-1185">Reference proteome</keyword>